<evidence type="ECO:0000313" key="1">
    <source>
        <dbReference type="EMBL" id="MEN3931258.1"/>
    </source>
</evidence>
<sequence length="138" mass="14970">MSVSLDGNNIQLSFQKDNQSTAVVLDAEAARSLVRALGQLLNVLDDQDDDETEELSGLEQIEENVEGEVIDTSDMIDITSPTIDIGLDSEGHAILTFQAGVYAPMLIRLRDEEARYIANGLLEILNSPQDIRTSGGGH</sequence>
<evidence type="ECO:0000313" key="2">
    <source>
        <dbReference type="Proteomes" id="UP001418637"/>
    </source>
</evidence>
<dbReference type="Proteomes" id="UP001418637">
    <property type="component" value="Unassembled WGS sequence"/>
</dbReference>
<protein>
    <submittedName>
        <fullName evidence="1">Uncharacterized protein</fullName>
    </submittedName>
</protein>
<keyword evidence="2" id="KW-1185">Reference proteome</keyword>
<name>A0ABV0BJT8_9HYPH</name>
<organism evidence="1 2">
    <name type="scientific">Hohaiivirga grylli</name>
    <dbReference type="NCBI Taxonomy" id="3133970"/>
    <lineage>
        <taxon>Bacteria</taxon>
        <taxon>Pseudomonadati</taxon>
        <taxon>Pseudomonadota</taxon>
        <taxon>Alphaproteobacteria</taxon>
        <taxon>Hyphomicrobiales</taxon>
        <taxon>Methylobacteriaceae</taxon>
        <taxon>Hohaiivirga</taxon>
    </lineage>
</organism>
<comment type="caution">
    <text evidence="1">The sequence shown here is derived from an EMBL/GenBank/DDBJ whole genome shotgun (WGS) entry which is preliminary data.</text>
</comment>
<gene>
    <name evidence="1" type="ORF">WJT86_09330</name>
</gene>
<dbReference type="EMBL" id="JBBYXI010000003">
    <property type="protein sequence ID" value="MEN3931258.1"/>
    <property type="molecule type" value="Genomic_DNA"/>
</dbReference>
<accession>A0ABV0BJT8</accession>
<reference evidence="1 2" key="1">
    <citation type="submission" date="2024-04" db="EMBL/GenBank/DDBJ databases">
        <title>A novel species isolated from cricket.</title>
        <authorList>
            <person name="Wang H.-C."/>
        </authorList>
    </citation>
    <scope>NUCLEOTIDE SEQUENCE [LARGE SCALE GENOMIC DNA]</scope>
    <source>
        <strain evidence="1 2">WL0021</strain>
    </source>
</reference>
<proteinExistence type="predicted"/>